<dbReference type="Gene3D" id="2.30.38.10">
    <property type="entry name" value="Luciferase, Domain 3"/>
    <property type="match status" value="4"/>
</dbReference>
<feature type="region of interest" description="Disordered" evidence="4">
    <location>
        <begin position="4172"/>
        <end position="4196"/>
    </location>
</feature>
<dbReference type="InterPro" id="IPR044894">
    <property type="entry name" value="TubC_N_sf"/>
</dbReference>
<dbReference type="InterPro" id="IPR045851">
    <property type="entry name" value="AMP-bd_C_sf"/>
</dbReference>
<dbReference type="Pfam" id="PF00975">
    <property type="entry name" value="Thioesterase"/>
    <property type="match status" value="1"/>
</dbReference>
<dbReference type="Pfam" id="PF18563">
    <property type="entry name" value="TubC_N"/>
    <property type="match status" value="1"/>
</dbReference>
<organism evidence="6 7">
    <name type="scientific">Microbulbifer halophilus</name>
    <dbReference type="NCBI Taxonomy" id="453963"/>
    <lineage>
        <taxon>Bacteria</taxon>
        <taxon>Pseudomonadati</taxon>
        <taxon>Pseudomonadota</taxon>
        <taxon>Gammaproteobacteria</taxon>
        <taxon>Cellvibrionales</taxon>
        <taxon>Microbulbiferaceae</taxon>
        <taxon>Microbulbifer</taxon>
    </lineage>
</organism>
<dbReference type="Gene3D" id="3.40.50.980">
    <property type="match status" value="8"/>
</dbReference>
<dbReference type="SMART" id="SM00824">
    <property type="entry name" value="PKS_TE"/>
    <property type="match status" value="1"/>
</dbReference>
<dbReference type="InterPro" id="IPR009081">
    <property type="entry name" value="PP-bd_ACP"/>
</dbReference>
<dbReference type="InterPro" id="IPR029058">
    <property type="entry name" value="AB_hydrolase_fold"/>
</dbReference>
<feature type="domain" description="Carrier" evidence="5">
    <location>
        <begin position="3136"/>
        <end position="3211"/>
    </location>
</feature>
<dbReference type="SMART" id="SM00823">
    <property type="entry name" value="PKS_PP"/>
    <property type="match status" value="5"/>
</dbReference>
<feature type="domain" description="Carrier" evidence="5">
    <location>
        <begin position="4192"/>
        <end position="4267"/>
    </location>
</feature>
<dbReference type="SUPFAM" id="SSF53474">
    <property type="entry name" value="alpha/beta-Hydrolases"/>
    <property type="match status" value="1"/>
</dbReference>
<dbReference type="Pfam" id="PF00501">
    <property type="entry name" value="AMP-binding"/>
    <property type="match status" value="5"/>
</dbReference>
<dbReference type="CDD" id="cd05930">
    <property type="entry name" value="A_NRPS"/>
    <property type="match status" value="3"/>
</dbReference>
<dbReference type="InterPro" id="IPR036736">
    <property type="entry name" value="ACP-like_sf"/>
</dbReference>
<dbReference type="PROSITE" id="PS00012">
    <property type="entry name" value="PHOSPHOPANTETHEINE"/>
    <property type="match status" value="5"/>
</dbReference>
<dbReference type="Gene3D" id="3.30.300.30">
    <property type="match status" value="5"/>
</dbReference>
<feature type="domain" description="Carrier" evidence="5">
    <location>
        <begin position="1039"/>
        <end position="1114"/>
    </location>
</feature>
<evidence type="ECO:0000313" key="7">
    <source>
        <dbReference type="Proteomes" id="UP001597425"/>
    </source>
</evidence>
<feature type="region of interest" description="Disordered" evidence="4">
    <location>
        <begin position="2071"/>
        <end position="2090"/>
    </location>
</feature>
<dbReference type="Gene3D" id="3.40.50.1820">
    <property type="entry name" value="alpha/beta hydrolase"/>
    <property type="match status" value="1"/>
</dbReference>
<dbReference type="RefSeq" id="WP_377535542.1">
    <property type="nucleotide sequence ID" value="NZ_JBHSIG010000001.1"/>
</dbReference>
<feature type="domain" description="Carrier" evidence="5">
    <location>
        <begin position="5246"/>
        <end position="5321"/>
    </location>
</feature>
<sequence>MKSALSLLTEFQALGIRLWVDRQQLRYRAPEGRMTPDLLDRLRANKADLIECLSTSPEPKGEEPLRHLADAPLRMSYAQERLWFLDKLAGGSPHYNILFGLRLRGVLDADAVRSAITAIVERHQVLRTRYPEIDCAVVPELRPVSELAFSIEDVPCEDGTPDAEQFLMEESAHCFDLEAISPFRVRLLRFGPRDHALLVNMHHILSDGWSLGVFAREFAHGYAAFSQGESRQWPAESLQYSDYAHWQRDTLRQDAFARQIEYWRNRLDDLPELLDLPIDHPRPPVLGNRGGSIRVEIPASLAERLRRIALDEGATPFMCMLAGFQALLARWSGQRDIAVGSAVSGRTREELHNLIGLFVNTLVLRSEVAPELTFRALLRDVKRTVLEAQAHQDVPFEQVVDAMKVQRSLSHTPLFQVMFLFGRGQSDKAPSWPGMDASPIQRETSTAKFDLTLSLDESPQSISGSFEYNTQLFEAGSIERLSELFLRLLEGLADEPDRALGGIDLLGDTARTRLLEWGRGEPARTHDPRPLHAIIAAHARAMPDAIAVADRRGQLSYGALETQVARLAWRLLEAGLGAESRVAVCMRRSNALLVALLAVHRCGAAYVPIDASYPPERIGNLIDDAGAAMVLTQSSMRDALPASAPVWCVDDGVADAQSPELTADPSAVAGDDLAYIIYTSGSTGRPKGVMIAHRGLMNYLHWAAETYRADSGSGSPAHSSIGFDATITSLFLPLMAGNRTVLISDGDELADLARQFREDGHWTLMKITPAHLEALQAFPEFAAPSERALRFVVGGEALSATLVRQWRERLPQAVFVNEYGPTETVVGCAIHTVAPYDRIGEGNVPIGRAIAGTALYVLDAHLEPVPVNSVGELYIGGLGVARGYWLQPDLTAERFLPDPFSREPGGRMYRTGDRVRWLAYGELDYLGRLDHQVKLRGYRIELGEIESRLREQAGVGQALVLVREDVPGDKRLVAYVSAQEGASLDGASLKLSLSRQLPDYMVPTAIVALAEFPLTSNGKIDRKALPAPERESDSAAYVAPRTQSEAVLAQLWSELLGVERVGVHDNFFALGGHSLLVTRMISQLRSRHGGEVSIRQVFETPTVTGLAAAWSSVSVPAVPPLRRRDANEAALSFAQQRLWFLWRLEGPSAAYNIPMGLRLQGALSLPALTYSLREVVRRHEALRTRFVEMDGEPVQVVEPALSLSVPLLDVSVLPPEQREAQVRDWARWNAQTAFDLERAPLLRVMVVREGPDRHTLLLCMHHIVSDGWSMGVLMREFGALYETYAEGAPASPLEELPIQYPDYAQWQRNWLRDEALESQASYWIEELSGLPALLELPTDRVRPAQKQYRGGSVTLKLPAPLVQQVESLAQRSGATLFMSLLGVFQVLLARLSGQTDFAVGTPTAHRTHSELEGLIGFFANTLVIRSGLDLERGFASHLKEVRQRTLGAYEHQDLPFEQLVERVSPERNLSFTPLFQVMFSLNNAVGELPEWPGMSLEGLGSGGEQAKFDLSLDLQPSVDGGLQGSLVYDEALFDAETMARWAQWYLRLLEAAVAEPQAPVGTLVFLTEEERAALLRDSGEAPLPIPDESLVAAIWRQAEATPDAIALIEGSQTISYRALLRRANAWSHWLRGRGIDTRHRVGVCLPRTPELLAVLLGILKSGAAYVPIDPAYPTERIAYLLEDAQVEAAITTRSLSDLLPPGVQQWTLETVTTELQPCDVAVEVAIAGGQLAYLIYTSGSTGKPKGVAITHRNAVALLAWAQTVYSQADIRGVLAGTSVCFDLSIYELFLPLSLGGMVILADTATQLPDIPASQAVTLINTVPSALSALLDLDGVPSSVRAINLAGEALSRELAEQILQLPRAPRLYNLYGPSEDTTYSTAFQVVSSALKPRIGRAIANSRAYVLDAFLQPVPPNTAGELYLAGEGVARGYWLRPDLTAERFVPNPFSSRPGERMYRTGDHVRWLADGELDYLRRLDQQVKLRGYRIELGEVESRLREQGGVGQALALVREDQPGDRRLVAYVLPEDGASLDGEWLQSALSRQLPGHMVPSAIVTLAEFPLTANGKIDRKALPVPERGPEGEYTAPRTETEESLTQVWSELLGVERVGVHDNFFSLGGHSLLAVRMISQLRSRHGWEVSIRQVFETPTAAGLAAGLAVREDGDGWQPPPLRRRDNDDALPLSFAQQRLWFLWRLDGPSAAYNIPLGLRLQGPLSLPLLTRSLREVVQRHEVLRTRFVEVDGEPVQRVEPALALSIPVVDVSALPQRQREAQVRELTRWNAQAAFDLERAPLLRATVVREGAERHGLLLCMHHIVSDGWSMGVLMREFGQVYSAFAEGAESSPLSELPIQYADYAQWQRSWLRDEALEAQASYWIEELSGLPALLELPTDRVRPAQKQYRGGSVTLKLPAPLVQQVESLAQRSGATLFMSLLGVFQVLLARLSGQTDFAVGTPTAHRTHSELEGLIGFFANTLVIRSGLDLERGFASHLKEVRQRTLGAYEHQDLPFEQLVERVSPERNLSFTPLFQVMFSLNNAVGELPEWPGMSLEGLGSGGEQAKFDLSLDLQPSVDGGLQGSLVYDEALFDAETMARWAQWYLRLLEAAVAEPQAPVGTLVFLAEDETRHLLEHWNHTPEPLADEDLITRFEYQVRCRPDALAVLQAGRSLTYEELDRRSNQLAQALVERGAGAESVVAIAVPRSPEMLVAVLGAWKAGAAYLPLDLNQPAKRLRELVADSGASLVLESARAAPDLPAERLLLDEATLGDYAQAPPDVVRTPGQLAYLIYTSGSTGQPKGVMITHAGVCNQITAFSDYLGLTAADRVLQFANFSFDTSVEEIFAPLACGAALVLRTDEWLADADIFWSLCDTNRISIVDLPAQFFSQLAIERRPVPECVRSVISGGEAISEAALQAWFSAPGHRPVLFNTYGPTETTISVTVHEVEAEEGAWRLLGRPIANIRLYVLDNGLQPVPVGISGELYAGGVQLARGYRDRPDLTAERFVPDPFLPGARLYRTGDLARWRADGTLEYLGRNDFQVKIRGFRIELGEVETKLAQVEGVHEVVALARPLSDGEKRLVAYYTGEVESASLREAARQEFPNYMVPSAYVRMEQWPTTPNGKLDRKALPVPEDDVGARTGYEAPKGKYEQALVQIWSELLNVAQIGRHDGFFDLGGHSLLAVRMISQLRSRYGWEVSIRQVFESPTLAGLAQRLDRETPTAPPLLAQEGEGPWPLSYAQQRLWFLYQLDGPGSAYNIPSGVRLEGSLEVGLLGRSLRSLVERHAVFRTRIVEEDGEPRQWVEAEARLTLPVVDVSALPAERAESELQRLAREDAARPFVLEEGGLLRVMLVRMGRASHALLLCMHHIVSDGWSMRVFASELGALLEAYARGGEELPLPALPVQYTDYAQWQRSWLSGAVLESQVSFWAQELSDLPPVLELPTDRVRPARRSSRAGWVTVTIPSGLEESLESLGRRYGATPFMVLLAGFEGLLARYSGQWDFAVGTPVANRNRGEVERLVGFFANTLVVRSDVRAERTFEEVLQAVRKRLVSAYAHQDLPFEQLVDRLNPERNLSVTPLFQVMFSAETKRLESMPEWPGLKVSPLSVGGATQAKFDLNVSVQPELEGLRVSLEYSEDLFDAETVAGLGRHYVRLLEAVVAEPRRALGDVEMLTRSDRQHLLAMACADGTPVPQASLHGLFATEAERVSHAIAIDQNGSQLSYGLLAKLAGHVASRLRQCGIAPGDRVGLCVEGTMEFVVGMLAVVEVGAAYVPLDPAHPATALDHIIGDSGARLVLTSVASLPWSPSVAVATMPIDVAQLAVCDSAPPRIRRPCEDPWPAYVMYTSGSSGKPKGVEVTHRNVIHLVRESNYIEFKCDDVFAQISNRVFDATTFETWGALLNGIRLLHVDRDELLSPTRFPEFLRRNHVSVMLLTAGLFNQLADADPTAFDGVRNVFFGGDVANPEVVRRVIREGKAQRLLNAYGPTENTTISTVHEVRALPAGVAVPIGRAIARASAYVVDAWGNLAPQGAKGELWVGGEGVALGYVGRPGLTAECFVPDPFSTLPGRRLYRTGDWVRRNREGDLEFVGRIDGQVKIRGYRIELGEIEQQLIEHPAIREVVVVTRDIGQGGRQLVAYLALGADVELAEVEAHLRKRVPSYMVPTAYVRLESLPLTANGKIDRRSLPAPERSMLGPTSEEDPETAEERLLADIWEELLGVSPVGRHDNFFTLGGHSLLVVRMISQLRSRYGWEVSIRQVFESPTLAGLAQRLDRETPTAPPLLALEGEGPWPLSYAQQRLWFLYQLDGPGSAYNIPSGVKLEGSLEVGLLGRSLRSLVERHAVFRTRIVEEDGEPWQWVEAEARLTLPVVDVSALPTEPAESELQRLAREDAARPFVLEEGGLLRVTLVRMGQASHALLLCMHHIVSDGWSMRVFASELGALLEAYARGGEELPLPALPVQYTDYAQWQRSWLSGAVLESQVSFWAQELSDLPPVLELPTDRVRPARRSSRAGWVTVTIPSGLEESLESLGRRYGATPFMVLLAGFEGLLARYSGQWDFAVGTPVANRNRGEVERLVGFFANTLVVRSDVRAERTFEEVLQAVRKRLVSAYAHQDLPFEQLVDRLNPERNLSVTPLFQVMFSAETKRLESMPEWPGLKVSPLSVGGATQAKFDLNVSVQPELEGLRVSLEYAEDLFDAETVAGLGRHYVRLLEAMVAEPSRALGELEMLNAQERTTELTAWNPTPEAEMETTIHGLFETQAALCPDVIAVVDERQTLSYGGVESRANQLAHLLLELGVVAESRVALCLPRSSDWLVSLLGVMKAGAVYVPLDPSHPDTRLAYQVEDSGAVLVVAASNDRERFAQSQAVLCLDTEVRRVASQPTESPGVVVDPEQLGYVIYTSGSTGRPKGVGVPHRGAVNLHEWLRGLLTEHPRPRWGWNANYAFDASLQAIVSLGAGATLCVLPESVRADPQQLELLLADLRVTIWDATPAQMEMLLRLDPGPLPSVLVGGEAISPSLWEMLGTHYAGRSAKAFNVYGPTECSVDSTVCEIVAGTQPSLGRPVRNIRAHVLDTRGATLVPPGGIGELYIGGSGVVRGYLGRSELTAERFVPDPFSSVPGSRLYRTGDRVRRRLDGGLEFLGRLDEQVKLRGYRIELGEVESRLREQAGVGQALALVREDQPGDQRLVAYVLSEDGASLDSEWLASALSRQLPGYMVPSAIVTLAEFPLTANGKIDRKALPVPERPELGQVSGGSPETTEEQLLAEIWEELLDVSPVGRHDSFFTLGGHSLLAIKLLARIEQVFNIRLAPVQIFLKPTIAGIASLLNPEKEPSPYESIVLRRGQADAAILVCIPGLGGNASDFAELAPVLDWEGDVIAIQPYDLQPGEILPDSIEAMAEQYLRVVGLQEQREVVLAGHSMGGLVALEMAARMRDKKKPLACVLLDTQAPPLPDAPMRPLPDQVDALLLYYEQHGGRVGRLDASALHQLPPKERLLAVLDALDQGSDQKAGHAALSQRIIDVYTRHLRAAASYRGPVDTAPISPRIVHVSPFAQQCEASAWAPHLETRLERFQVAGDHWTMLHRRHAQGLAGAMRAAIGPDGRCRDAHAAMKAAAIPKATPEQRLAHADADMGGRWHRMREAFEGMIAARFQRAGVRRVLDIGAANSNARLPQISGLRTKRGAWMAEALGLKKAATSAPRDYDAIVGLGNGYSVLDQSELADVVSRAFASLRPRGMLILDLPGPGAINRIKGDRVHIMASASGCHAVLETPAETGWTRVAAEVVSGGELASVHAVELHVQTPEEISASLIAHGFTRVEVLALDGNAPAERDEKGLLLIAERES</sequence>
<dbReference type="PROSITE" id="PS00455">
    <property type="entry name" value="AMP_BINDING"/>
    <property type="match status" value="5"/>
</dbReference>
<dbReference type="CDD" id="cd12117">
    <property type="entry name" value="A_NRPS_Srf_like"/>
    <property type="match status" value="1"/>
</dbReference>
<dbReference type="SUPFAM" id="SSF47336">
    <property type="entry name" value="ACP-like"/>
    <property type="match status" value="5"/>
</dbReference>
<dbReference type="SUPFAM" id="SSF52777">
    <property type="entry name" value="CoA-dependent acyltransferases"/>
    <property type="match status" value="10"/>
</dbReference>
<evidence type="ECO:0000256" key="2">
    <source>
        <dbReference type="ARBA" id="ARBA00022450"/>
    </source>
</evidence>
<dbReference type="InterPro" id="IPR000873">
    <property type="entry name" value="AMP-dep_synth/lig_dom"/>
</dbReference>
<evidence type="ECO:0000313" key="6">
    <source>
        <dbReference type="EMBL" id="MFD2311483.1"/>
    </source>
</evidence>
<dbReference type="NCBIfam" id="TIGR01733">
    <property type="entry name" value="AA-adenyl-dom"/>
    <property type="match status" value="5"/>
</dbReference>
<dbReference type="PANTHER" id="PTHR45527">
    <property type="entry name" value="NONRIBOSOMAL PEPTIDE SYNTHETASE"/>
    <property type="match status" value="1"/>
</dbReference>
<keyword evidence="7" id="KW-1185">Reference proteome</keyword>
<dbReference type="PROSITE" id="PS50075">
    <property type="entry name" value="CARRIER"/>
    <property type="match status" value="5"/>
</dbReference>
<dbReference type="CDD" id="cd19531">
    <property type="entry name" value="LCL_NRPS-like"/>
    <property type="match status" value="5"/>
</dbReference>
<gene>
    <name evidence="6" type="ORF">ACFSKX_13735</name>
</gene>
<dbReference type="NCBIfam" id="NF004282">
    <property type="entry name" value="PRK05691.1"/>
    <property type="match status" value="4"/>
</dbReference>
<dbReference type="Gene3D" id="1.10.10.1830">
    <property type="entry name" value="Non-ribosomal peptide synthase, adenylation domain"/>
    <property type="match status" value="1"/>
</dbReference>
<dbReference type="Gene3D" id="3.30.559.30">
    <property type="entry name" value="Nonribosomal peptide synthetase, condensation domain"/>
    <property type="match status" value="5"/>
</dbReference>
<evidence type="ECO:0000259" key="5">
    <source>
        <dbReference type="PROSITE" id="PS50075"/>
    </source>
</evidence>
<dbReference type="InterPro" id="IPR001031">
    <property type="entry name" value="Thioesterase"/>
</dbReference>
<dbReference type="Pfam" id="PF00550">
    <property type="entry name" value="PP-binding"/>
    <property type="match status" value="5"/>
</dbReference>
<evidence type="ECO:0000256" key="4">
    <source>
        <dbReference type="SAM" id="MobiDB-lite"/>
    </source>
</evidence>
<dbReference type="Pfam" id="PF13193">
    <property type="entry name" value="AMP-binding_C"/>
    <property type="match status" value="5"/>
</dbReference>
<dbReference type="PANTHER" id="PTHR45527:SF1">
    <property type="entry name" value="FATTY ACID SYNTHASE"/>
    <property type="match status" value="1"/>
</dbReference>
<comment type="caution">
    <text evidence="6">The sequence shown here is derived from an EMBL/GenBank/DDBJ whole genome shotgun (WGS) entry which is preliminary data.</text>
</comment>
<proteinExistence type="predicted"/>
<dbReference type="InterPro" id="IPR025110">
    <property type="entry name" value="AMP-bd_C"/>
</dbReference>
<dbReference type="Gene3D" id="3.30.559.10">
    <property type="entry name" value="Chloramphenicol acetyltransferase-like domain"/>
    <property type="match status" value="5"/>
</dbReference>
<keyword evidence="3" id="KW-0597">Phosphoprotein</keyword>
<comment type="cofactor">
    <cofactor evidence="1">
        <name>pantetheine 4'-phosphate</name>
        <dbReference type="ChEBI" id="CHEBI:47942"/>
    </cofactor>
</comment>
<dbReference type="Pfam" id="PF00668">
    <property type="entry name" value="Condensation"/>
    <property type="match status" value="5"/>
</dbReference>
<dbReference type="InterPro" id="IPR006162">
    <property type="entry name" value="Ppantetheine_attach_site"/>
</dbReference>
<dbReference type="Gene3D" id="3.40.50.12780">
    <property type="entry name" value="N-terminal domain of ligase-like"/>
    <property type="match status" value="1"/>
</dbReference>
<accession>A0ABW5ED16</accession>
<reference evidence="7" key="1">
    <citation type="journal article" date="2019" name="Int. J. Syst. Evol. Microbiol.">
        <title>The Global Catalogue of Microorganisms (GCM) 10K type strain sequencing project: providing services to taxonomists for standard genome sequencing and annotation.</title>
        <authorList>
            <consortium name="The Broad Institute Genomics Platform"/>
            <consortium name="The Broad Institute Genome Sequencing Center for Infectious Disease"/>
            <person name="Wu L."/>
            <person name="Ma J."/>
        </authorList>
    </citation>
    <scope>NUCLEOTIDE SEQUENCE [LARGE SCALE GENOMIC DNA]</scope>
    <source>
        <strain evidence="7">KCTC 12848</strain>
    </source>
</reference>
<dbReference type="InterPro" id="IPR042099">
    <property type="entry name" value="ANL_N_sf"/>
</dbReference>
<dbReference type="InterPro" id="IPR023213">
    <property type="entry name" value="CAT-like_dom_sf"/>
</dbReference>
<feature type="domain" description="Carrier" evidence="5">
    <location>
        <begin position="2085"/>
        <end position="2160"/>
    </location>
</feature>
<dbReference type="EMBL" id="JBHUJD010000018">
    <property type="protein sequence ID" value="MFD2311483.1"/>
    <property type="molecule type" value="Genomic_DNA"/>
</dbReference>
<dbReference type="InterPro" id="IPR020802">
    <property type="entry name" value="TesA-like"/>
</dbReference>
<dbReference type="Gene3D" id="1.10.1200.10">
    <property type="entry name" value="ACP-like"/>
    <property type="match status" value="5"/>
</dbReference>
<dbReference type="NCBIfam" id="NF003417">
    <property type="entry name" value="PRK04813.1"/>
    <property type="match status" value="5"/>
</dbReference>
<keyword evidence="2" id="KW-0596">Phosphopantetheine</keyword>
<dbReference type="InterPro" id="IPR001242">
    <property type="entry name" value="Condensation_dom"/>
</dbReference>
<dbReference type="SUPFAM" id="SSF56801">
    <property type="entry name" value="Acetyl-CoA synthetase-like"/>
    <property type="match status" value="5"/>
</dbReference>
<dbReference type="Proteomes" id="UP001597425">
    <property type="component" value="Unassembled WGS sequence"/>
</dbReference>
<protein>
    <submittedName>
        <fullName evidence="6">Non-ribosomal peptide synthase/polyketide synthase</fullName>
    </submittedName>
</protein>
<evidence type="ECO:0000256" key="3">
    <source>
        <dbReference type="ARBA" id="ARBA00022553"/>
    </source>
</evidence>
<dbReference type="InterPro" id="IPR041464">
    <property type="entry name" value="TubC_N"/>
</dbReference>
<name>A0ABW5ED16_9GAMM</name>
<evidence type="ECO:0000256" key="1">
    <source>
        <dbReference type="ARBA" id="ARBA00001957"/>
    </source>
</evidence>
<dbReference type="InterPro" id="IPR020845">
    <property type="entry name" value="AMP-binding_CS"/>
</dbReference>
<dbReference type="InterPro" id="IPR010071">
    <property type="entry name" value="AA_adenyl_dom"/>
</dbReference>
<dbReference type="InterPro" id="IPR020806">
    <property type="entry name" value="PKS_PP-bd"/>
</dbReference>